<dbReference type="GO" id="GO:0008017">
    <property type="term" value="F:microtubule binding"/>
    <property type="evidence" value="ECO:0007669"/>
    <property type="project" value="TreeGrafter"/>
</dbReference>
<dbReference type="PRINTS" id="PR00195">
    <property type="entry name" value="DYNAMIN"/>
</dbReference>
<evidence type="ECO:0000256" key="1">
    <source>
        <dbReference type="SAM" id="MobiDB-lite"/>
    </source>
</evidence>
<dbReference type="InterPro" id="IPR027417">
    <property type="entry name" value="P-loop_NTPase"/>
</dbReference>
<dbReference type="SUPFAM" id="SSF52540">
    <property type="entry name" value="P-loop containing nucleoside triphosphate hydrolases"/>
    <property type="match status" value="1"/>
</dbReference>
<dbReference type="GO" id="GO:0003924">
    <property type="term" value="F:GTPase activity"/>
    <property type="evidence" value="ECO:0007669"/>
    <property type="project" value="InterPro"/>
</dbReference>
<dbReference type="GO" id="GO:0000266">
    <property type="term" value="P:mitochondrial fission"/>
    <property type="evidence" value="ECO:0007669"/>
    <property type="project" value="TreeGrafter"/>
</dbReference>
<dbReference type="OrthoDB" id="415706at2759"/>
<evidence type="ECO:0000313" key="4">
    <source>
        <dbReference type="Proteomes" id="UP000799779"/>
    </source>
</evidence>
<dbReference type="GO" id="GO:0005739">
    <property type="term" value="C:mitochondrion"/>
    <property type="evidence" value="ECO:0007669"/>
    <property type="project" value="TreeGrafter"/>
</dbReference>
<sequence>MPQTSLPNVPAAIKSLLGPEEVELLKIYDELRTSFVSQRLQGLAPHIVVCGDTSAGKSSTLEAISGINFPKHSLTCTRFVTEIRLRRGQKFFKATIKASDSNPPKTKVEAWEGRSRVENLPNIVNEVVQVLGIKTDVSTPQTATLNSTRTETPLESTVGSKSFTDDVLILEIHSSDVFDITLVDLPGLIQNDHDGKNTAQFVEHLNKQWISKENAIILAIINAENVEDNQRIIRLVKEIDPRGERAIPVLTKPDRLQGDEDAQNDRIEKILGEKRTFFMQPWHVLRNRTPDDLKNNNTTGLTDEQMIARDEEFFSKAPWNRLKTPDSKRWGIIHLRARLARVLADRMRKSVRPMGNGIENRLRELERTLKMPSYLMGSDDDMRQTFRGTVAQAVWITNKGIEGKQEDPFFNYNFFEKQVENSKEKGKDGKSIKPVLKLEPRMIRGRLNILYDEFEEVMRTKAHNPALVWPYDAPDDDEAYLEVAMQILKLDSGTEFPDLMDPQRINPLFHNYTRKWKGFADKLVGKAQNLCTEFLEAVLEVKLREYLPKDSSSLDHFNLRDHLEDRKIRALSEVESLEKDRQSPVMTRNKYIIQEMDEDRMKKEYATEKQATRANGVALPGDTSNGDNPYNAPDYYLRSAQAKGRENAAGVRKDNTKMFLTKVKIYYKWQLDIFIDTVIKSVIERHLVRELNTVLSKHIQSLNDRDIDEFWNTDTRKRLMEEKTALETERQQLKETKRKMTRWSARQHPIGSA</sequence>
<dbReference type="InterPro" id="IPR045063">
    <property type="entry name" value="Dynamin_N"/>
</dbReference>
<dbReference type="GO" id="GO:0016559">
    <property type="term" value="P:peroxisome fission"/>
    <property type="evidence" value="ECO:0007669"/>
    <property type="project" value="TreeGrafter"/>
</dbReference>
<accession>A0A6A5WN43</accession>
<dbReference type="GO" id="GO:0005874">
    <property type="term" value="C:microtubule"/>
    <property type="evidence" value="ECO:0007669"/>
    <property type="project" value="TreeGrafter"/>
</dbReference>
<evidence type="ECO:0000313" key="3">
    <source>
        <dbReference type="EMBL" id="KAF1999016.1"/>
    </source>
</evidence>
<dbReference type="Pfam" id="PF00350">
    <property type="entry name" value="Dynamin_N"/>
    <property type="match status" value="1"/>
</dbReference>
<feature type="domain" description="Dynamin-type G" evidence="2">
    <location>
        <begin position="41"/>
        <end position="352"/>
    </location>
</feature>
<reference evidence="3" key="1">
    <citation type="journal article" date="2020" name="Stud. Mycol.">
        <title>101 Dothideomycetes genomes: a test case for predicting lifestyles and emergence of pathogens.</title>
        <authorList>
            <person name="Haridas S."/>
            <person name="Albert R."/>
            <person name="Binder M."/>
            <person name="Bloem J."/>
            <person name="Labutti K."/>
            <person name="Salamov A."/>
            <person name="Andreopoulos B."/>
            <person name="Baker S."/>
            <person name="Barry K."/>
            <person name="Bills G."/>
            <person name="Bluhm B."/>
            <person name="Cannon C."/>
            <person name="Castanera R."/>
            <person name="Culley D."/>
            <person name="Daum C."/>
            <person name="Ezra D."/>
            <person name="Gonzalez J."/>
            <person name="Henrissat B."/>
            <person name="Kuo A."/>
            <person name="Liang C."/>
            <person name="Lipzen A."/>
            <person name="Lutzoni F."/>
            <person name="Magnuson J."/>
            <person name="Mondo S."/>
            <person name="Nolan M."/>
            <person name="Ohm R."/>
            <person name="Pangilinan J."/>
            <person name="Park H.-J."/>
            <person name="Ramirez L."/>
            <person name="Alfaro M."/>
            <person name="Sun H."/>
            <person name="Tritt A."/>
            <person name="Yoshinaga Y."/>
            <person name="Zwiers L.-H."/>
            <person name="Turgeon B."/>
            <person name="Goodwin S."/>
            <person name="Spatafora J."/>
            <person name="Crous P."/>
            <person name="Grigoriev I."/>
        </authorList>
    </citation>
    <scope>NUCLEOTIDE SEQUENCE</scope>
    <source>
        <strain evidence="3">CBS 123094</strain>
    </source>
</reference>
<gene>
    <name evidence="3" type="ORF">P154DRAFT_577402</name>
</gene>
<dbReference type="PROSITE" id="PS51718">
    <property type="entry name" value="G_DYNAMIN_2"/>
    <property type="match status" value="1"/>
</dbReference>
<dbReference type="GO" id="GO:0016020">
    <property type="term" value="C:membrane"/>
    <property type="evidence" value="ECO:0007669"/>
    <property type="project" value="TreeGrafter"/>
</dbReference>
<dbReference type="CDD" id="cd08771">
    <property type="entry name" value="DLP_1"/>
    <property type="match status" value="1"/>
</dbReference>
<feature type="region of interest" description="Disordered" evidence="1">
    <location>
        <begin position="728"/>
        <end position="753"/>
    </location>
</feature>
<proteinExistence type="predicted"/>
<dbReference type="Proteomes" id="UP000799779">
    <property type="component" value="Unassembled WGS sequence"/>
</dbReference>
<name>A0A6A5WN43_9PLEO</name>
<organism evidence="3 4">
    <name type="scientific">Amniculicola lignicola CBS 123094</name>
    <dbReference type="NCBI Taxonomy" id="1392246"/>
    <lineage>
        <taxon>Eukaryota</taxon>
        <taxon>Fungi</taxon>
        <taxon>Dikarya</taxon>
        <taxon>Ascomycota</taxon>
        <taxon>Pezizomycotina</taxon>
        <taxon>Dothideomycetes</taxon>
        <taxon>Pleosporomycetidae</taxon>
        <taxon>Pleosporales</taxon>
        <taxon>Amniculicolaceae</taxon>
        <taxon>Amniculicola</taxon>
    </lineage>
</organism>
<dbReference type="InterPro" id="IPR001401">
    <property type="entry name" value="Dynamin_GTPase"/>
</dbReference>
<keyword evidence="4" id="KW-1185">Reference proteome</keyword>
<dbReference type="GO" id="GO:0006897">
    <property type="term" value="P:endocytosis"/>
    <property type="evidence" value="ECO:0007669"/>
    <property type="project" value="TreeGrafter"/>
</dbReference>
<dbReference type="GO" id="GO:0005525">
    <property type="term" value="F:GTP binding"/>
    <property type="evidence" value="ECO:0007669"/>
    <property type="project" value="InterPro"/>
</dbReference>
<dbReference type="EMBL" id="ML977599">
    <property type="protein sequence ID" value="KAF1999016.1"/>
    <property type="molecule type" value="Genomic_DNA"/>
</dbReference>
<dbReference type="AlphaFoldDB" id="A0A6A5WN43"/>
<dbReference type="PANTHER" id="PTHR11566:SF21">
    <property type="entry name" value="DYNAMIN RELATED PROTEIN 1, ISOFORM A"/>
    <property type="match status" value="1"/>
</dbReference>
<dbReference type="PANTHER" id="PTHR11566">
    <property type="entry name" value="DYNAMIN"/>
    <property type="match status" value="1"/>
</dbReference>
<dbReference type="Gene3D" id="3.40.50.300">
    <property type="entry name" value="P-loop containing nucleotide triphosphate hydrolases"/>
    <property type="match status" value="1"/>
</dbReference>
<dbReference type="SMART" id="SM00053">
    <property type="entry name" value="DYNc"/>
    <property type="match status" value="1"/>
</dbReference>
<protein>
    <recommendedName>
        <fullName evidence="2">Dynamin-type G domain-containing protein</fullName>
    </recommendedName>
</protein>
<dbReference type="GO" id="GO:0048312">
    <property type="term" value="P:intracellular distribution of mitochondria"/>
    <property type="evidence" value="ECO:0007669"/>
    <property type="project" value="TreeGrafter"/>
</dbReference>
<dbReference type="InterPro" id="IPR030381">
    <property type="entry name" value="G_DYNAMIN_dom"/>
</dbReference>
<evidence type="ECO:0000259" key="2">
    <source>
        <dbReference type="PROSITE" id="PS51718"/>
    </source>
</evidence>
<dbReference type="InterPro" id="IPR022812">
    <property type="entry name" value="Dynamin"/>
</dbReference>